<dbReference type="EMBL" id="GBXM01008578">
    <property type="protein sequence ID" value="JAH99999.1"/>
    <property type="molecule type" value="Transcribed_RNA"/>
</dbReference>
<name>A0A0E9XBI8_ANGAN</name>
<evidence type="ECO:0000313" key="1">
    <source>
        <dbReference type="EMBL" id="JAH99999.1"/>
    </source>
</evidence>
<reference evidence="1" key="1">
    <citation type="submission" date="2014-11" db="EMBL/GenBank/DDBJ databases">
        <authorList>
            <person name="Amaro Gonzalez C."/>
        </authorList>
    </citation>
    <scope>NUCLEOTIDE SEQUENCE</scope>
</reference>
<sequence length="36" mass="4309">MKYITYILALFIFEQTLIKCDLFSTYNTYSVIDCFS</sequence>
<dbReference type="AlphaFoldDB" id="A0A0E9XBI8"/>
<reference evidence="1" key="2">
    <citation type="journal article" date="2015" name="Fish Shellfish Immunol.">
        <title>Early steps in the European eel (Anguilla anguilla)-Vibrio vulnificus interaction in the gills: Role of the RtxA13 toxin.</title>
        <authorList>
            <person name="Callol A."/>
            <person name="Pajuelo D."/>
            <person name="Ebbesson L."/>
            <person name="Teles M."/>
            <person name="MacKenzie S."/>
            <person name="Amaro C."/>
        </authorList>
    </citation>
    <scope>NUCLEOTIDE SEQUENCE</scope>
</reference>
<protein>
    <submittedName>
        <fullName evidence="1">Uncharacterized protein</fullName>
    </submittedName>
</protein>
<organism evidence="1">
    <name type="scientific">Anguilla anguilla</name>
    <name type="common">European freshwater eel</name>
    <name type="synonym">Muraena anguilla</name>
    <dbReference type="NCBI Taxonomy" id="7936"/>
    <lineage>
        <taxon>Eukaryota</taxon>
        <taxon>Metazoa</taxon>
        <taxon>Chordata</taxon>
        <taxon>Craniata</taxon>
        <taxon>Vertebrata</taxon>
        <taxon>Euteleostomi</taxon>
        <taxon>Actinopterygii</taxon>
        <taxon>Neopterygii</taxon>
        <taxon>Teleostei</taxon>
        <taxon>Anguilliformes</taxon>
        <taxon>Anguillidae</taxon>
        <taxon>Anguilla</taxon>
    </lineage>
</organism>
<accession>A0A0E9XBI8</accession>
<proteinExistence type="predicted"/>